<dbReference type="STRING" id="416450.A0A1V6PVV0"/>
<comment type="caution">
    <text evidence="3">The sequence shown here is derived from an EMBL/GenBank/DDBJ whole genome shotgun (WGS) entry which is preliminary data.</text>
</comment>
<dbReference type="Pfam" id="PF01979">
    <property type="entry name" value="Amidohydro_1"/>
    <property type="match status" value="1"/>
</dbReference>
<dbReference type="PANTHER" id="PTHR43794:SF11">
    <property type="entry name" value="AMIDOHYDROLASE-RELATED DOMAIN-CONTAINING PROTEIN"/>
    <property type="match status" value="1"/>
</dbReference>
<proteinExistence type="predicted"/>
<dbReference type="InterPro" id="IPR050287">
    <property type="entry name" value="MTA/SAH_deaminase"/>
</dbReference>
<dbReference type="AlphaFoldDB" id="A0A1V6PVV0"/>
<protein>
    <recommendedName>
        <fullName evidence="2">Amidohydrolase-related domain-containing protein</fullName>
    </recommendedName>
</protein>
<keyword evidence="4" id="KW-1185">Reference proteome</keyword>
<reference evidence="4" key="1">
    <citation type="journal article" date="2017" name="Nat. Microbiol.">
        <title>Global analysis of biosynthetic gene clusters reveals vast potential of secondary metabolite production in Penicillium species.</title>
        <authorList>
            <person name="Nielsen J.C."/>
            <person name="Grijseels S."/>
            <person name="Prigent S."/>
            <person name="Ji B."/>
            <person name="Dainat J."/>
            <person name="Nielsen K.F."/>
            <person name="Frisvad J.C."/>
            <person name="Workman M."/>
            <person name="Nielsen J."/>
        </authorList>
    </citation>
    <scope>NUCLEOTIDE SEQUENCE [LARGE SCALE GENOMIC DNA]</scope>
    <source>
        <strain evidence="4">IBT 31811</strain>
    </source>
</reference>
<dbReference type="Proteomes" id="UP000191672">
    <property type="component" value="Unassembled WGS sequence"/>
</dbReference>
<evidence type="ECO:0000313" key="3">
    <source>
        <dbReference type="EMBL" id="OQD81128.1"/>
    </source>
</evidence>
<dbReference type="PANTHER" id="PTHR43794">
    <property type="entry name" value="AMINOHYDROLASE SSNA-RELATED"/>
    <property type="match status" value="1"/>
</dbReference>
<dbReference type="Gene3D" id="3.20.20.140">
    <property type="entry name" value="Metal-dependent hydrolases"/>
    <property type="match status" value="1"/>
</dbReference>
<name>A0A1V6PVV0_9EURO</name>
<dbReference type="InterPro" id="IPR006680">
    <property type="entry name" value="Amidohydro-rel"/>
</dbReference>
<evidence type="ECO:0000256" key="1">
    <source>
        <dbReference type="ARBA" id="ARBA00022801"/>
    </source>
</evidence>
<sequence>MTVTVLPACKLFHGATIITVNQKREIIRDGYILVEGDNITAVGKCPYPKALPPHTSEIDCRGKIIIPGLINTHAHLVQSVLRGLAEDLPLHNWLCDAIWPLEAVFEGKDGFNAARLTMAEMLKTGTTCFLDPMLTYRAGFDQVCAAAGMMGIRGCLGKLVKFTETNRQLSITDPRDRDLLAMSIPELLSSHKKHHNSHDGRIHVWAAAGTPRGTSISHYRELGETCSHNGISATMHCAEAPKDRIIYRDTYNCSAMEFIRDAKLVPQPSESPTDQSTLSHRLVLAHMVNLDNDVDIPILAETQTSVAHNPTSNLKLASGVASIPAMLSNPLPVNVSLGTDGAPCTNHYDMFQEMHLAGILHKGVNHDASLIPAEVALEMATVNGAKALGLEDQIGSLEVGKKGDFVVMDPYGRGGLGAAPWSDEIFSHAVNSVITVVHGCTGRDVDMTVVNGEILVQDGRLAVGGREKEKEIVRLAQESVKGILERCNSDREDDAKVGARLMKPWSYI</sequence>
<dbReference type="InterPro" id="IPR011059">
    <property type="entry name" value="Metal-dep_hydrolase_composite"/>
</dbReference>
<dbReference type="EMBL" id="MDYN01000029">
    <property type="protein sequence ID" value="OQD81128.1"/>
    <property type="molecule type" value="Genomic_DNA"/>
</dbReference>
<dbReference type="SUPFAM" id="SSF51338">
    <property type="entry name" value="Composite domain of metallo-dependent hydrolases"/>
    <property type="match status" value="1"/>
</dbReference>
<organism evidence="3 4">
    <name type="scientific">Penicillium antarcticum</name>
    <dbReference type="NCBI Taxonomy" id="416450"/>
    <lineage>
        <taxon>Eukaryota</taxon>
        <taxon>Fungi</taxon>
        <taxon>Dikarya</taxon>
        <taxon>Ascomycota</taxon>
        <taxon>Pezizomycotina</taxon>
        <taxon>Eurotiomycetes</taxon>
        <taxon>Eurotiomycetidae</taxon>
        <taxon>Eurotiales</taxon>
        <taxon>Aspergillaceae</taxon>
        <taxon>Penicillium</taxon>
    </lineage>
</organism>
<dbReference type="SUPFAM" id="SSF51556">
    <property type="entry name" value="Metallo-dependent hydrolases"/>
    <property type="match status" value="1"/>
</dbReference>
<dbReference type="GO" id="GO:0016810">
    <property type="term" value="F:hydrolase activity, acting on carbon-nitrogen (but not peptide) bonds"/>
    <property type="evidence" value="ECO:0007669"/>
    <property type="project" value="InterPro"/>
</dbReference>
<evidence type="ECO:0000259" key="2">
    <source>
        <dbReference type="Pfam" id="PF01979"/>
    </source>
</evidence>
<dbReference type="InterPro" id="IPR032466">
    <property type="entry name" value="Metal_Hydrolase"/>
</dbReference>
<gene>
    <name evidence="3" type="ORF">PENANT_c029G05308</name>
</gene>
<accession>A0A1V6PVV0</accession>
<keyword evidence="1" id="KW-0378">Hydrolase</keyword>
<evidence type="ECO:0000313" key="4">
    <source>
        <dbReference type="Proteomes" id="UP000191672"/>
    </source>
</evidence>
<dbReference type="CDD" id="cd01298">
    <property type="entry name" value="ATZ_TRZ_like"/>
    <property type="match status" value="1"/>
</dbReference>
<feature type="domain" description="Amidohydrolase-related" evidence="2">
    <location>
        <begin position="64"/>
        <end position="454"/>
    </location>
</feature>
<dbReference type="Gene3D" id="2.30.40.10">
    <property type="entry name" value="Urease, subunit C, domain 1"/>
    <property type="match status" value="1"/>
</dbReference>